<dbReference type="RefSeq" id="WP_191172860.1">
    <property type="nucleotide sequence ID" value="NZ_JACXZS010000011.1"/>
</dbReference>
<accession>A0ABR8NTA1</accession>
<sequence>MPGMLILAFAITFAILSVAVFAATRPRVIDVDVRLRWPDVAIRVIVGLSLVALAALAVGIWFAFSG</sequence>
<evidence type="ECO:0000313" key="2">
    <source>
        <dbReference type="EMBL" id="MBD3943258.1"/>
    </source>
</evidence>
<reference evidence="2 3" key="1">
    <citation type="submission" date="2020-09" db="EMBL/GenBank/DDBJ databases">
        <title>Isolation and identification of active actinomycetes.</title>
        <authorList>
            <person name="Li X."/>
        </authorList>
    </citation>
    <scope>NUCLEOTIDE SEQUENCE [LARGE SCALE GENOMIC DNA]</scope>
    <source>
        <strain evidence="2 3">NEAU-LLC</strain>
    </source>
</reference>
<keyword evidence="3" id="KW-1185">Reference proteome</keyword>
<organism evidence="2 3">
    <name type="scientific">Microbacterium helvum</name>
    <dbReference type="NCBI Taxonomy" id="2773713"/>
    <lineage>
        <taxon>Bacteria</taxon>
        <taxon>Bacillati</taxon>
        <taxon>Actinomycetota</taxon>
        <taxon>Actinomycetes</taxon>
        <taxon>Micrococcales</taxon>
        <taxon>Microbacteriaceae</taxon>
        <taxon>Microbacterium</taxon>
    </lineage>
</organism>
<keyword evidence="1" id="KW-0812">Transmembrane</keyword>
<evidence type="ECO:0000313" key="3">
    <source>
        <dbReference type="Proteomes" id="UP000598426"/>
    </source>
</evidence>
<comment type="caution">
    <text evidence="2">The sequence shown here is derived from an EMBL/GenBank/DDBJ whole genome shotgun (WGS) entry which is preliminary data.</text>
</comment>
<feature type="transmembrane region" description="Helical" evidence="1">
    <location>
        <begin position="41"/>
        <end position="64"/>
    </location>
</feature>
<dbReference type="Proteomes" id="UP000598426">
    <property type="component" value="Unassembled WGS sequence"/>
</dbReference>
<gene>
    <name evidence="2" type="ORF">IF188_16315</name>
</gene>
<keyword evidence="1" id="KW-1133">Transmembrane helix</keyword>
<protein>
    <submittedName>
        <fullName evidence="2">Uncharacterized protein</fullName>
    </submittedName>
</protein>
<keyword evidence="1" id="KW-0472">Membrane</keyword>
<proteinExistence type="predicted"/>
<evidence type="ECO:0000256" key="1">
    <source>
        <dbReference type="SAM" id="Phobius"/>
    </source>
</evidence>
<dbReference type="EMBL" id="JACXZS010000011">
    <property type="protein sequence ID" value="MBD3943258.1"/>
    <property type="molecule type" value="Genomic_DNA"/>
</dbReference>
<name>A0ABR8NTA1_9MICO</name>